<proteinExistence type="predicted"/>
<sequence>MSEIAGMSAKADSQRRRGRLLLRMGIAALATCAFAFVLGLILFLDHVADLEAPPELQAADGIVVLTGGQSRIDTGLHLLKAGKGKRLLISGVNPMARRDDLRLATGGDRNLFNCCIDIDRVALNTIGNAEESAKWASANTYGSIIVVTNNYHMPRSLLEMRRILPEADLQPYPVVNTPLSGSAWLANPDALRVLVIEYTKYVAALARGLVSTSHPEPILHDVHVEDMSTVVRK</sequence>
<dbReference type="Pfam" id="PF02698">
    <property type="entry name" value="DUF218"/>
    <property type="match status" value="1"/>
</dbReference>
<evidence type="ECO:0000313" key="4">
    <source>
        <dbReference type="Proteomes" id="UP001320831"/>
    </source>
</evidence>
<organism evidence="3 4">
    <name type="scientific">Chelativorans salis</name>
    <dbReference type="NCBI Taxonomy" id="2978478"/>
    <lineage>
        <taxon>Bacteria</taxon>
        <taxon>Pseudomonadati</taxon>
        <taxon>Pseudomonadota</taxon>
        <taxon>Alphaproteobacteria</taxon>
        <taxon>Hyphomicrobiales</taxon>
        <taxon>Phyllobacteriaceae</taxon>
        <taxon>Chelativorans</taxon>
    </lineage>
</organism>
<evidence type="ECO:0000256" key="1">
    <source>
        <dbReference type="SAM" id="Phobius"/>
    </source>
</evidence>
<comment type="caution">
    <text evidence="3">The sequence shown here is derived from an EMBL/GenBank/DDBJ whole genome shotgun (WGS) entry which is preliminary data.</text>
</comment>
<feature type="domain" description="DUF218" evidence="2">
    <location>
        <begin position="60"/>
        <end position="191"/>
    </location>
</feature>
<keyword evidence="1" id="KW-1133">Transmembrane helix</keyword>
<keyword evidence="1" id="KW-0812">Transmembrane</keyword>
<dbReference type="InterPro" id="IPR003848">
    <property type="entry name" value="DUF218"/>
</dbReference>
<keyword evidence="4" id="KW-1185">Reference proteome</keyword>
<evidence type="ECO:0000313" key="3">
    <source>
        <dbReference type="EMBL" id="MCT7377332.1"/>
    </source>
</evidence>
<dbReference type="PANTHER" id="PTHR30336:SF4">
    <property type="entry name" value="ENVELOPE BIOGENESIS FACTOR ELYC"/>
    <property type="match status" value="1"/>
</dbReference>
<dbReference type="PANTHER" id="PTHR30336">
    <property type="entry name" value="INNER MEMBRANE PROTEIN, PROBABLE PERMEASE"/>
    <property type="match status" value="1"/>
</dbReference>
<dbReference type="EMBL" id="JAOCZP010000007">
    <property type="protein sequence ID" value="MCT7377332.1"/>
    <property type="molecule type" value="Genomic_DNA"/>
</dbReference>
<keyword evidence="1" id="KW-0472">Membrane</keyword>
<dbReference type="RefSeq" id="WP_260905796.1">
    <property type="nucleotide sequence ID" value="NZ_JAOCZP010000007.1"/>
</dbReference>
<dbReference type="InterPro" id="IPR051599">
    <property type="entry name" value="Cell_Envelope_Assoc"/>
</dbReference>
<dbReference type="Proteomes" id="UP001320831">
    <property type="component" value="Unassembled WGS sequence"/>
</dbReference>
<protein>
    <submittedName>
        <fullName evidence="3">YdcF family protein</fullName>
    </submittedName>
</protein>
<dbReference type="CDD" id="cd06259">
    <property type="entry name" value="YdcF-like"/>
    <property type="match status" value="1"/>
</dbReference>
<name>A0ABT2LS19_9HYPH</name>
<evidence type="ECO:0000259" key="2">
    <source>
        <dbReference type="Pfam" id="PF02698"/>
    </source>
</evidence>
<gene>
    <name evidence="3" type="ORF">N5A92_20145</name>
</gene>
<accession>A0ABT2LS19</accession>
<reference evidence="3 4" key="1">
    <citation type="submission" date="2022-09" db="EMBL/GenBank/DDBJ databases">
        <title>Chelativorans salina sp. nov., a novel slightly halophilic bacterium isolated from a saline lake sediment enrichment.</title>
        <authorList>
            <person name="Gao L."/>
            <person name="Fang B.-Z."/>
            <person name="Li W.-J."/>
        </authorList>
    </citation>
    <scope>NUCLEOTIDE SEQUENCE [LARGE SCALE GENOMIC DNA]</scope>
    <source>
        <strain evidence="3 4">EGI FJ00035</strain>
    </source>
</reference>
<feature type="transmembrane region" description="Helical" evidence="1">
    <location>
        <begin position="20"/>
        <end position="44"/>
    </location>
</feature>